<organism evidence="11 12">
    <name type="scientific">Blastococcus tunisiensis</name>
    <dbReference type="NCBI Taxonomy" id="1798228"/>
    <lineage>
        <taxon>Bacteria</taxon>
        <taxon>Bacillati</taxon>
        <taxon>Actinomycetota</taxon>
        <taxon>Actinomycetes</taxon>
        <taxon>Geodermatophilales</taxon>
        <taxon>Geodermatophilaceae</taxon>
        <taxon>Blastococcus</taxon>
    </lineage>
</organism>
<evidence type="ECO:0000313" key="12">
    <source>
        <dbReference type="Proteomes" id="UP000198589"/>
    </source>
</evidence>
<feature type="transmembrane region" description="Helical" evidence="8">
    <location>
        <begin position="55"/>
        <end position="71"/>
    </location>
</feature>
<keyword evidence="12" id="KW-1185">Reference proteome</keyword>
<dbReference type="RefSeq" id="WP_254791033.1">
    <property type="nucleotide sequence ID" value="NZ_FOND01000014.1"/>
</dbReference>
<feature type="transmembrane region" description="Helical" evidence="8">
    <location>
        <begin position="221"/>
        <end position="244"/>
    </location>
</feature>
<dbReference type="HAMAP" id="MF_01148">
    <property type="entry name" value="Lnt"/>
    <property type="match status" value="1"/>
</dbReference>
<proteinExistence type="inferred from homology"/>
<evidence type="ECO:0000256" key="4">
    <source>
        <dbReference type="ARBA" id="ARBA00022692"/>
    </source>
</evidence>
<comment type="caution">
    <text evidence="8">Lacks conserved residue(s) required for the propagation of feature annotation.</text>
</comment>
<dbReference type="Gene3D" id="3.60.110.10">
    <property type="entry name" value="Carbon-nitrogen hydrolase"/>
    <property type="match status" value="1"/>
</dbReference>
<protein>
    <recommendedName>
        <fullName evidence="8">Apolipoprotein N-acyltransferase</fullName>
        <shortName evidence="8">ALP N-acyltransferase</shortName>
        <ecNumber evidence="8">2.3.1.269</ecNumber>
    </recommendedName>
</protein>
<keyword evidence="3 8" id="KW-0808">Transferase</keyword>
<evidence type="ECO:0000256" key="9">
    <source>
        <dbReference type="SAM" id="MobiDB-lite"/>
    </source>
</evidence>
<feature type="domain" description="CN hydrolase" evidence="10">
    <location>
        <begin position="258"/>
        <end position="511"/>
    </location>
</feature>
<evidence type="ECO:0000259" key="10">
    <source>
        <dbReference type="PROSITE" id="PS50263"/>
    </source>
</evidence>
<dbReference type="Pfam" id="PF20154">
    <property type="entry name" value="LNT_N"/>
    <property type="match status" value="1"/>
</dbReference>
<keyword evidence="7 8" id="KW-0012">Acyltransferase</keyword>
<dbReference type="InterPro" id="IPR004563">
    <property type="entry name" value="Apolipo_AcylTrfase"/>
</dbReference>
<evidence type="ECO:0000256" key="5">
    <source>
        <dbReference type="ARBA" id="ARBA00022989"/>
    </source>
</evidence>
<dbReference type="GO" id="GO:0005886">
    <property type="term" value="C:plasma membrane"/>
    <property type="evidence" value="ECO:0007669"/>
    <property type="project" value="UniProtKB-SubCell"/>
</dbReference>
<feature type="transmembrane region" description="Helical" evidence="8">
    <location>
        <begin position="173"/>
        <end position="200"/>
    </location>
</feature>
<dbReference type="PROSITE" id="PS50263">
    <property type="entry name" value="CN_HYDROLASE"/>
    <property type="match status" value="1"/>
</dbReference>
<feature type="region of interest" description="Disordered" evidence="9">
    <location>
        <begin position="1"/>
        <end position="27"/>
    </location>
</feature>
<dbReference type="InterPro" id="IPR045378">
    <property type="entry name" value="LNT_N"/>
</dbReference>
<keyword evidence="2 8" id="KW-1003">Cell membrane</keyword>
<evidence type="ECO:0000256" key="6">
    <source>
        <dbReference type="ARBA" id="ARBA00023136"/>
    </source>
</evidence>
<comment type="similarity">
    <text evidence="8">Belongs to the CN hydrolase family. Apolipoprotein N-acyltransferase subfamily.</text>
</comment>
<evidence type="ECO:0000256" key="1">
    <source>
        <dbReference type="ARBA" id="ARBA00004651"/>
    </source>
</evidence>
<dbReference type="Pfam" id="PF00795">
    <property type="entry name" value="CN_hydrolase"/>
    <property type="match status" value="1"/>
</dbReference>
<dbReference type="UniPathway" id="UPA00666"/>
<dbReference type="SUPFAM" id="SSF56317">
    <property type="entry name" value="Carbon-nitrogen hydrolase"/>
    <property type="match status" value="1"/>
</dbReference>
<keyword evidence="5 8" id="KW-1133">Transmembrane helix</keyword>
<dbReference type="PANTHER" id="PTHR38686">
    <property type="entry name" value="APOLIPOPROTEIN N-ACYLTRANSFERASE"/>
    <property type="match status" value="1"/>
</dbReference>
<dbReference type="InterPro" id="IPR036526">
    <property type="entry name" value="C-N_Hydrolase_sf"/>
</dbReference>
<feature type="transmembrane region" description="Helical" evidence="8">
    <location>
        <begin position="78"/>
        <end position="100"/>
    </location>
</feature>
<dbReference type="CDD" id="cd07571">
    <property type="entry name" value="ALP_N-acyl_transferase"/>
    <property type="match status" value="1"/>
</dbReference>
<dbReference type="AlphaFoldDB" id="A0A1I2IVW2"/>
<name>A0A1I2IVW2_9ACTN</name>
<dbReference type="PANTHER" id="PTHR38686:SF1">
    <property type="entry name" value="APOLIPOPROTEIN N-ACYLTRANSFERASE"/>
    <property type="match status" value="1"/>
</dbReference>
<keyword evidence="6 8" id="KW-0472">Membrane</keyword>
<comment type="subcellular location">
    <subcellularLocation>
        <location evidence="1 8">Cell membrane</location>
        <topology evidence="1 8">Multi-pass membrane protein</topology>
    </subcellularLocation>
</comment>
<evidence type="ECO:0000313" key="11">
    <source>
        <dbReference type="EMBL" id="SFF46545.1"/>
    </source>
</evidence>
<dbReference type="GO" id="GO:0016410">
    <property type="term" value="F:N-acyltransferase activity"/>
    <property type="evidence" value="ECO:0007669"/>
    <property type="project" value="UniProtKB-UniRule"/>
</dbReference>
<dbReference type="GO" id="GO:0042158">
    <property type="term" value="P:lipoprotein biosynthetic process"/>
    <property type="evidence" value="ECO:0007669"/>
    <property type="project" value="UniProtKB-UniRule"/>
</dbReference>
<dbReference type="Proteomes" id="UP000198589">
    <property type="component" value="Unassembled WGS sequence"/>
</dbReference>
<reference evidence="12" key="1">
    <citation type="submission" date="2016-10" db="EMBL/GenBank/DDBJ databases">
        <authorList>
            <person name="Varghese N."/>
            <person name="Submissions S."/>
        </authorList>
    </citation>
    <scope>NUCLEOTIDE SEQUENCE [LARGE SCALE GENOMIC DNA]</scope>
    <source>
        <strain evidence="12">DSM 46838</strain>
    </source>
</reference>
<accession>A0A1I2IVW2</accession>
<dbReference type="EMBL" id="FOND01000014">
    <property type="protein sequence ID" value="SFF46545.1"/>
    <property type="molecule type" value="Genomic_DNA"/>
</dbReference>
<evidence type="ECO:0000256" key="8">
    <source>
        <dbReference type="HAMAP-Rule" id="MF_01148"/>
    </source>
</evidence>
<dbReference type="STRING" id="1798228.SAMN05216574_11480"/>
<gene>
    <name evidence="8" type="primary">lnt</name>
    <name evidence="11" type="ORF">SAMN05216574_11480</name>
</gene>
<evidence type="ECO:0000256" key="2">
    <source>
        <dbReference type="ARBA" id="ARBA00022475"/>
    </source>
</evidence>
<comment type="catalytic activity">
    <reaction evidence="8">
        <text>N-terminal S-1,2-diacyl-sn-glyceryl-L-cysteinyl-[lipoprotein] + a glycerophospholipid = N-acyl-S-1,2-diacyl-sn-glyceryl-L-cysteinyl-[lipoprotein] + a 2-acyl-sn-glycero-3-phospholipid + H(+)</text>
        <dbReference type="Rhea" id="RHEA:48228"/>
        <dbReference type="Rhea" id="RHEA-COMP:14681"/>
        <dbReference type="Rhea" id="RHEA-COMP:14684"/>
        <dbReference type="ChEBI" id="CHEBI:15378"/>
        <dbReference type="ChEBI" id="CHEBI:136912"/>
        <dbReference type="ChEBI" id="CHEBI:140656"/>
        <dbReference type="ChEBI" id="CHEBI:140657"/>
        <dbReference type="ChEBI" id="CHEBI:140660"/>
        <dbReference type="EC" id="2.3.1.269"/>
    </reaction>
</comment>
<evidence type="ECO:0000256" key="3">
    <source>
        <dbReference type="ARBA" id="ARBA00022679"/>
    </source>
</evidence>
<keyword evidence="4 8" id="KW-0812">Transmembrane</keyword>
<comment type="pathway">
    <text evidence="8">Protein modification; lipoprotein biosynthesis (N-acyl transfer).</text>
</comment>
<comment type="function">
    <text evidence="8">Catalyzes the phospholipid dependent N-acylation of the N-terminal cysteine of apolipoprotein, the last step in lipoprotein maturation.</text>
</comment>
<dbReference type="EC" id="2.3.1.269" evidence="8"/>
<keyword evidence="11" id="KW-0449">Lipoprotein</keyword>
<dbReference type="InterPro" id="IPR003010">
    <property type="entry name" value="C-N_Hydrolase"/>
</dbReference>
<evidence type="ECO:0000256" key="7">
    <source>
        <dbReference type="ARBA" id="ARBA00023315"/>
    </source>
</evidence>
<sequence>MPAGAGQPGVGTLARPQPPAAGPAQPGGRTALPWRTLLALTGGLVLVLAYPGYDLIALAVLGPAALALAVHRQRVRSGLWLGLVFGLGFFVPLLSWTGIYVGAFPWLALAVWEAVHLALLGGATALTSRLRFWPVWTAALWVADEALRGRFVLDGFPWGRLGFSQTDGPLLALAAYGGVPLVSFAVALVGALLAAAVLAVARARRAPRGTGEQDTGERSTALRAGALLVVGAVAVPLAGLLAWLPLAGPSLTAGGPTSTVAVIQGNVPRAGLDFNAQRRAVLDNHVQRTLELAAAVAAGEQEQPDVVIWPENSSDIDPYTNADAARQIDRAATAIGAPILVGAVVEGPGRFISNTAIVWDPADGPGDTYVKRHPVPLAEYVPARDFFRFFSDKVDLVRRDFAAGDEVGVLDVGGVRIGDLICFEVVYDGLVDDVVDAGAGMIVVQTNNATFGYTDESAQQLAMSRLRAVEFGRTVVVAATSGISAIVAPDGSIVESSELFTPDVFVREIAQRSSSTPAQRLGAVPEWLLTGAGVGALLAAAWPGLTRRRPGRTTG</sequence>
<dbReference type="NCBIfam" id="TIGR00546">
    <property type="entry name" value="lnt"/>
    <property type="match status" value="1"/>
</dbReference>